<sequence>MLKFFLLIVFPFSNGFLLDTSSIQSSGGLTPGNKQYLTMSDLYDTKTELQNGIDQVGRETKSLRHDVDNKFTIFTSQVQQILASYKQEVDKLKNAMDLHSELNELMHNHTELQNEFETLKSENAVQQQIILTNQNKTIELEKQIVELKSLKHFQQLGDLHGIQQEIQQLHSKTQSLSVNERARNQDFQALYNMTLHTETNIKELNNVTTYLKNKVMDSNMTMLSLRKNITDSLSSLKKEVLHNDEKVISTINDFFY</sequence>
<name>A0A8S3SS37_MYTED</name>
<protein>
    <submittedName>
        <fullName evidence="3">Uncharacterized protein</fullName>
    </submittedName>
</protein>
<dbReference type="OrthoDB" id="6169627at2759"/>
<keyword evidence="1" id="KW-0175">Coiled coil</keyword>
<evidence type="ECO:0000313" key="3">
    <source>
        <dbReference type="EMBL" id="CAG2223381.1"/>
    </source>
</evidence>
<keyword evidence="2" id="KW-0732">Signal</keyword>
<organism evidence="3 4">
    <name type="scientific">Mytilus edulis</name>
    <name type="common">Blue mussel</name>
    <dbReference type="NCBI Taxonomy" id="6550"/>
    <lineage>
        <taxon>Eukaryota</taxon>
        <taxon>Metazoa</taxon>
        <taxon>Spiralia</taxon>
        <taxon>Lophotrochozoa</taxon>
        <taxon>Mollusca</taxon>
        <taxon>Bivalvia</taxon>
        <taxon>Autobranchia</taxon>
        <taxon>Pteriomorphia</taxon>
        <taxon>Mytilida</taxon>
        <taxon>Mytiloidea</taxon>
        <taxon>Mytilidae</taxon>
        <taxon>Mytilinae</taxon>
        <taxon>Mytilus</taxon>
    </lineage>
</organism>
<evidence type="ECO:0000313" key="4">
    <source>
        <dbReference type="Proteomes" id="UP000683360"/>
    </source>
</evidence>
<feature type="signal peptide" evidence="2">
    <location>
        <begin position="1"/>
        <end position="15"/>
    </location>
</feature>
<feature type="coiled-coil region" evidence="1">
    <location>
        <begin position="75"/>
        <end position="122"/>
    </location>
</feature>
<gene>
    <name evidence="3" type="ORF">MEDL_36665</name>
</gene>
<dbReference type="Proteomes" id="UP000683360">
    <property type="component" value="Unassembled WGS sequence"/>
</dbReference>
<evidence type="ECO:0000256" key="1">
    <source>
        <dbReference type="SAM" id="Coils"/>
    </source>
</evidence>
<reference evidence="3" key="1">
    <citation type="submission" date="2021-03" db="EMBL/GenBank/DDBJ databases">
        <authorList>
            <person name="Bekaert M."/>
        </authorList>
    </citation>
    <scope>NUCLEOTIDE SEQUENCE</scope>
</reference>
<dbReference type="AlphaFoldDB" id="A0A8S3SS37"/>
<proteinExistence type="predicted"/>
<accession>A0A8S3SS37</accession>
<feature type="chain" id="PRO_5035836009" evidence="2">
    <location>
        <begin position="16"/>
        <end position="256"/>
    </location>
</feature>
<keyword evidence="4" id="KW-1185">Reference proteome</keyword>
<dbReference type="EMBL" id="CAJPWZ010001786">
    <property type="protein sequence ID" value="CAG2223381.1"/>
    <property type="molecule type" value="Genomic_DNA"/>
</dbReference>
<evidence type="ECO:0000256" key="2">
    <source>
        <dbReference type="SAM" id="SignalP"/>
    </source>
</evidence>
<comment type="caution">
    <text evidence="3">The sequence shown here is derived from an EMBL/GenBank/DDBJ whole genome shotgun (WGS) entry which is preliminary data.</text>
</comment>